<dbReference type="PANTHER" id="PTHR34556">
    <property type="match status" value="1"/>
</dbReference>
<accession>A0AAW1R7W8</accession>
<comment type="caution">
    <text evidence="4">The sequence shown here is derived from an EMBL/GenBank/DDBJ whole genome shotgun (WGS) entry which is preliminary data.</text>
</comment>
<dbReference type="AlphaFoldDB" id="A0AAW1R7W8"/>
<dbReference type="InterPro" id="IPR046760">
    <property type="entry name" value="Tab2-like_N"/>
</dbReference>
<feature type="domain" description="RNA-binding protein Tab2/Atab2 C-terminal" evidence="3">
    <location>
        <begin position="175"/>
        <end position="329"/>
    </location>
</feature>
<evidence type="ECO:0000313" key="5">
    <source>
        <dbReference type="Proteomes" id="UP001489004"/>
    </source>
</evidence>
<dbReference type="EMBL" id="JALJOR010000001">
    <property type="protein sequence ID" value="KAK9829878.1"/>
    <property type="molecule type" value="Genomic_DNA"/>
</dbReference>
<dbReference type="Pfam" id="PF06485">
    <property type="entry name" value="Tab2-like_N"/>
    <property type="match status" value="1"/>
</dbReference>
<evidence type="ECO:0000259" key="3">
    <source>
        <dbReference type="Pfam" id="PF20429"/>
    </source>
</evidence>
<dbReference type="Pfam" id="PF20429">
    <property type="entry name" value="Tab2-like_C"/>
    <property type="match status" value="1"/>
</dbReference>
<dbReference type="PANTHER" id="PTHR34556:SF2">
    <property type="entry name" value="PROTEIN TAB2 HOMOLOG, CHLOROPLASTIC"/>
    <property type="match status" value="1"/>
</dbReference>
<dbReference type="InterPro" id="IPR046761">
    <property type="entry name" value="Tab2-like_C"/>
</dbReference>
<feature type="region of interest" description="Disordered" evidence="1">
    <location>
        <begin position="1"/>
        <end position="45"/>
    </location>
</feature>
<dbReference type="GO" id="GO:0003723">
    <property type="term" value="F:RNA binding"/>
    <property type="evidence" value="ECO:0007669"/>
    <property type="project" value="InterPro"/>
</dbReference>
<name>A0AAW1R7W8_9CHLO</name>
<evidence type="ECO:0000313" key="4">
    <source>
        <dbReference type="EMBL" id="KAK9829878.1"/>
    </source>
</evidence>
<proteinExistence type="predicted"/>
<feature type="compositionally biased region" description="Polar residues" evidence="1">
    <location>
        <begin position="13"/>
        <end position="33"/>
    </location>
</feature>
<reference evidence="4 5" key="1">
    <citation type="journal article" date="2024" name="Nat. Commun.">
        <title>Phylogenomics reveals the evolutionary origins of lichenization in chlorophyte algae.</title>
        <authorList>
            <person name="Puginier C."/>
            <person name="Libourel C."/>
            <person name="Otte J."/>
            <person name="Skaloud P."/>
            <person name="Haon M."/>
            <person name="Grisel S."/>
            <person name="Petersen M."/>
            <person name="Berrin J.G."/>
            <person name="Delaux P.M."/>
            <person name="Dal Grande F."/>
            <person name="Keller J."/>
        </authorList>
    </citation>
    <scope>NUCLEOTIDE SEQUENCE [LARGE SCALE GENOMIC DNA]</scope>
    <source>
        <strain evidence="4 5">SAG 2043</strain>
    </source>
</reference>
<organism evidence="4 5">
    <name type="scientific">[Myrmecia] bisecta</name>
    <dbReference type="NCBI Taxonomy" id="41462"/>
    <lineage>
        <taxon>Eukaryota</taxon>
        <taxon>Viridiplantae</taxon>
        <taxon>Chlorophyta</taxon>
        <taxon>core chlorophytes</taxon>
        <taxon>Trebouxiophyceae</taxon>
        <taxon>Trebouxiales</taxon>
        <taxon>Trebouxiaceae</taxon>
        <taxon>Myrmecia</taxon>
    </lineage>
</organism>
<evidence type="ECO:0000259" key="2">
    <source>
        <dbReference type="Pfam" id="PF06485"/>
    </source>
</evidence>
<keyword evidence="5" id="KW-1185">Reference proteome</keyword>
<evidence type="ECO:0000256" key="1">
    <source>
        <dbReference type="SAM" id="MobiDB-lite"/>
    </source>
</evidence>
<dbReference type="InterPro" id="IPR009472">
    <property type="entry name" value="Tab2-like"/>
</dbReference>
<gene>
    <name evidence="4" type="ORF">WJX72_008398</name>
</gene>
<feature type="domain" description="RNA-binding protein Tab2-like N-terminal" evidence="2">
    <location>
        <begin position="52"/>
        <end position="155"/>
    </location>
</feature>
<sequence length="336" mass="37319">MIPLSRPQKKQRALNSSTSVAQTTAEAQTSEVGTSDRASRAASASTIPTSDTWELDFSSRPILDERGKKVWELLICSPGRSWEYSQYFPNNKINSTQLRTAIEAILAQQGAVKPEKCRFFRGQMQTIITRALKELDIRPLPSRRCFTLIGWLEERLETVYKAHQGYNDKAQTLFTLDLGAPGDLPDALRGEQWGFVQLPLGALLEEMDQVTQGEVFGATFPLDTAGLSDMDGDTLVPGVAVYSRRAGPMAAWTNGFELAALVADVDRSSLILETGVNQRWMYGRYRRSAETTGEAQAWEAAKKNTRGLHFLVIQGDEEADNCAGLWLLQDRELPSI</sequence>
<dbReference type="Proteomes" id="UP001489004">
    <property type="component" value="Unassembled WGS sequence"/>
</dbReference>
<protein>
    <submittedName>
        <fullName evidence="4">Uncharacterized protein</fullName>
    </submittedName>
</protein>